<keyword evidence="5" id="KW-0560">Oxidoreductase</keyword>
<keyword evidence="4 5" id="KW-0408">Iron</keyword>
<gene>
    <name evidence="6" type="primary">SFRICE018794.2</name>
    <name evidence="6" type="ORF">SFRICE_018794.2</name>
</gene>
<dbReference type="InterPro" id="IPR050121">
    <property type="entry name" value="Cytochrome_P450_monoxygenase"/>
</dbReference>
<dbReference type="PRINTS" id="PR00463">
    <property type="entry name" value="EP450I"/>
</dbReference>
<evidence type="ECO:0000256" key="4">
    <source>
        <dbReference type="PIRSR" id="PIRSR602401-1"/>
    </source>
</evidence>
<dbReference type="PANTHER" id="PTHR24305:SF166">
    <property type="entry name" value="CYTOCHROME P450 12A4, MITOCHONDRIAL-RELATED"/>
    <property type="match status" value="1"/>
</dbReference>
<dbReference type="InterPro" id="IPR002401">
    <property type="entry name" value="Cyt_P450_E_grp-I"/>
</dbReference>
<evidence type="ECO:0000256" key="1">
    <source>
        <dbReference type="ARBA" id="ARBA00001971"/>
    </source>
</evidence>
<keyword evidence="4 5" id="KW-0479">Metal-binding</keyword>
<keyword evidence="4 5" id="KW-0349">Heme</keyword>
<dbReference type="GO" id="GO:0004497">
    <property type="term" value="F:monooxygenase activity"/>
    <property type="evidence" value="ECO:0007669"/>
    <property type="project" value="UniProtKB-KW"/>
</dbReference>
<evidence type="ECO:0000256" key="5">
    <source>
        <dbReference type="RuleBase" id="RU000461"/>
    </source>
</evidence>
<comment type="similarity">
    <text evidence="2 5">Belongs to the cytochrome P450 family.</text>
</comment>
<dbReference type="PANTHER" id="PTHR24305">
    <property type="entry name" value="CYTOCHROME P450"/>
    <property type="match status" value="1"/>
</dbReference>
<sequence length="101" mass="11412">MSYCEAIINETLRLYPPAPGVMRYADRDLKLSRSFPPESFTIPKGTICAINFWGAGRSVRAWGPDAKLYRPERWLEDELPGNPAAFLPFSYGRRACIGKLC</sequence>
<evidence type="ECO:0000313" key="6">
    <source>
        <dbReference type="EMBL" id="SOQ54584.1"/>
    </source>
</evidence>
<protein>
    <submittedName>
        <fullName evidence="6">SFRICE018794.2</fullName>
    </submittedName>
</protein>
<evidence type="ECO:0000256" key="3">
    <source>
        <dbReference type="ARBA" id="ARBA00023033"/>
    </source>
</evidence>
<keyword evidence="3 5" id="KW-0503">Monooxygenase</keyword>
<proteinExistence type="inferred from homology"/>
<dbReference type="AlphaFoldDB" id="A0A2H1WQ74"/>
<accession>A0A2H1WQ74</accession>
<feature type="binding site" description="axial binding residue" evidence="4">
    <location>
        <position position="96"/>
    </location>
    <ligand>
        <name>heme</name>
        <dbReference type="ChEBI" id="CHEBI:30413"/>
    </ligand>
    <ligandPart>
        <name>Fe</name>
        <dbReference type="ChEBI" id="CHEBI:18248"/>
    </ligandPart>
</feature>
<evidence type="ECO:0000256" key="2">
    <source>
        <dbReference type="ARBA" id="ARBA00010617"/>
    </source>
</evidence>
<dbReference type="Pfam" id="PF00067">
    <property type="entry name" value="p450"/>
    <property type="match status" value="1"/>
</dbReference>
<dbReference type="GO" id="GO:0016705">
    <property type="term" value="F:oxidoreductase activity, acting on paired donors, with incorporation or reduction of molecular oxygen"/>
    <property type="evidence" value="ECO:0007669"/>
    <property type="project" value="InterPro"/>
</dbReference>
<dbReference type="InterPro" id="IPR001128">
    <property type="entry name" value="Cyt_P450"/>
</dbReference>
<dbReference type="InterPro" id="IPR036396">
    <property type="entry name" value="Cyt_P450_sf"/>
</dbReference>
<dbReference type="GO" id="GO:0020037">
    <property type="term" value="F:heme binding"/>
    <property type="evidence" value="ECO:0007669"/>
    <property type="project" value="InterPro"/>
</dbReference>
<dbReference type="InterPro" id="IPR017972">
    <property type="entry name" value="Cyt_P450_CS"/>
</dbReference>
<name>A0A2H1WQ74_SPOFR</name>
<dbReference type="PRINTS" id="PR00385">
    <property type="entry name" value="P450"/>
</dbReference>
<dbReference type="EMBL" id="ODYU01009876">
    <property type="protein sequence ID" value="SOQ54584.1"/>
    <property type="molecule type" value="Genomic_DNA"/>
</dbReference>
<comment type="cofactor">
    <cofactor evidence="1 4">
        <name>heme</name>
        <dbReference type="ChEBI" id="CHEBI:30413"/>
    </cofactor>
</comment>
<organism evidence="6">
    <name type="scientific">Spodoptera frugiperda</name>
    <name type="common">Fall armyworm</name>
    <dbReference type="NCBI Taxonomy" id="7108"/>
    <lineage>
        <taxon>Eukaryota</taxon>
        <taxon>Metazoa</taxon>
        <taxon>Ecdysozoa</taxon>
        <taxon>Arthropoda</taxon>
        <taxon>Hexapoda</taxon>
        <taxon>Insecta</taxon>
        <taxon>Pterygota</taxon>
        <taxon>Neoptera</taxon>
        <taxon>Endopterygota</taxon>
        <taxon>Lepidoptera</taxon>
        <taxon>Glossata</taxon>
        <taxon>Ditrysia</taxon>
        <taxon>Noctuoidea</taxon>
        <taxon>Noctuidae</taxon>
        <taxon>Amphipyrinae</taxon>
        <taxon>Spodoptera</taxon>
    </lineage>
</organism>
<dbReference type="Gene3D" id="1.10.630.10">
    <property type="entry name" value="Cytochrome P450"/>
    <property type="match status" value="1"/>
</dbReference>
<reference evidence="6" key="1">
    <citation type="submission" date="2016-07" db="EMBL/GenBank/DDBJ databases">
        <authorList>
            <person name="Bretaudeau A."/>
        </authorList>
    </citation>
    <scope>NUCLEOTIDE SEQUENCE</scope>
    <source>
        <strain evidence="6">Rice</strain>
        <tissue evidence="6">Whole body</tissue>
    </source>
</reference>
<dbReference type="PROSITE" id="PS00086">
    <property type="entry name" value="CYTOCHROME_P450"/>
    <property type="match status" value="1"/>
</dbReference>
<dbReference type="SUPFAM" id="SSF48264">
    <property type="entry name" value="Cytochrome P450"/>
    <property type="match status" value="1"/>
</dbReference>
<dbReference type="GO" id="GO:0005506">
    <property type="term" value="F:iron ion binding"/>
    <property type="evidence" value="ECO:0007669"/>
    <property type="project" value="InterPro"/>
</dbReference>